<name>A0AAN8MBM2_9TELE</name>
<dbReference type="AlphaFoldDB" id="A0AAN8MBM2"/>
<dbReference type="EMBL" id="JAGTTL010000002">
    <property type="protein sequence ID" value="KAK6326669.1"/>
    <property type="molecule type" value="Genomic_DNA"/>
</dbReference>
<keyword evidence="2" id="KW-1185">Reference proteome</keyword>
<feature type="non-terminal residue" evidence="1">
    <location>
        <position position="1"/>
    </location>
</feature>
<gene>
    <name evidence="1" type="ORF">J4Q44_G00023140</name>
</gene>
<reference evidence="1 2" key="1">
    <citation type="submission" date="2021-04" db="EMBL/GenBank/DDBJ databases">
        <authorList>
            <person name="De Guttry C."/>
            <person name="Zahm M."/>
            <person name="Klopp C."/>
            <person name="Cabau C."/>
            <person name="Louis A."/>
            <person name="Berthelot C."/>
            <person name="Parey E."/>
            <person name="Roest Crollius H."/>
            <person name="Montfort J."/>
            <person name="Robinson-Rechavi M."/>
            <person name="Bucao C."/>
            <person name="Bouchez O."/>
            <person name="Gislard M."/>
            <person name="Lluch J."/>
            <person name="Milhes M."/>
            <person name="Lampietro C."/>
            <person name="Lopez Roques C."/>
            <person name="Donnadieu C."/>
            <person name="Braasch I."/>
            <person name="Desvignes T."/>
            <person name="Postlethwait J."/>
            <person name="Bobe J."/>
            <person name="Wedekind C."/>
            <person name="Guiguen Y."/>
        </authorList>
    </citation>
    <scope>NUCLEOTIDE SEQUENCE [LARGE SCALE GENOMIC DNA]</scope>
    <source>
        <strain evidence="1">Cs_M1</strain>
        <tissue evidence="1">Blood</tissue>
    </source>
</reference>
<sequence length="86" mass="9256">DVSLLVDHPHLSIPPFSPLSCPIPHVQQGDTVCLVTASKLMVLQQMSTRCISSGGSPTSFYPSLLSSLLSNPSRATRRHSMLGHCQ</sequence>
<evidence type="ECO:0000313" key="2">
    <source>
        <dbReference type="Proteomes" id="UP001356427"/>
    </source>
</evidence>
<proteinExistence type="predicted"/>
<accession>A0AAN8MBM2</accession>
<protein>
    <submittedName>
        <fullName evidence="1">Uncharacterized protein</fullName>
    </submittedName>
</protein>
<organism evidence="1 2">
    <name type="scientific">Coregonus suidteri</name>
    <dbReference type="NCBI Taxonomy" id="861788"/>
    <lineage>
        <taxon>Eukaryota</taxon>
        <taxon>Metazoa</taxon>
        <taxon>Chordata</taxon>
        <taxon>Craniata</taxon>
        <taxon>Vertebrata</taxon>
        <taxon>Euteleostomi</taxon>
        <taxon>Actinopterygii</taxon>
        <taxon>Neopterygii</taxon>
        <taxon>Teleostei</taxon>
        <taxon>Protacanthopterygii</taxon>
        <taxon>Salmoniformes</taxon>
        <taxon>Salmonidae</taxon>
        <taxon>Coregoninae</taxon>
        <taxon>Coregonus</taxon>
    </lineage>
</organism>
<dbReference type="Proteomes" id="UP001356427">
    <property type="component" value="Unassembled WGS sequence"/>
</dbReference>
<evidence type="ECO:0000313" key="1">
    <source>
        <dbReference type="EMBL" id="KAK6326669.1"/>
    </source>
</evidence>
<comment type="caution">
    <text evidence="1">The sequence shown here is derived from an EMBL/GenBank/DDBJ whole genome shotgun (WGS) entry which is preliminary data.</text>
</comment>